<dbReference type="AlphaFoldDB" id="A0A813G1W3"/>
<proteinExistence type="predicted"/>
<dbReference type="EMBL" id="CAJNNV010026013">
    <property type="protein sequence ID" value="CAE8616948.1"/>
    <property type="molecule type" value="Genomic_DNA"/>
</dbReference>
<feature type="region of interest" description="Disordered" evidence="1">
    <location>
        <begin position="67"/>
        <end position="113"/>
    </location>
</feature>
<organism evidence="3 4">
    <name type="scientific">Polarella glacialis</name>
    <name type="common">Dinoflagellate</name>
    <dbReference type="NCBI Taxonomy" id="89957"/>
    <lineage>
        <taxon>Eukaryota</taxon>
        <taxon>Sar</taxon>
        <taxon>Alveolata</taxon>
        <taxon>Dinophyceae</taxon>
        <taxon>Suessiales</taxon>
        <taxon>Suessiaceae</taxon>
        <taxon>Polarella</taxon>
    </lineage>
</organism>
<accession>A0A813G1W3</accession>
<evidence type="ECO:0000313" key="3">
    <source>
        <dbReference type="EMBL" id="CAE8620454.1"/>
    </source>
</evidence>
<evidence type="ECO:0000313" key="2">
    <source>
        <dbReference type="EMBL" id="CAE8616948.1"/>
    </source>
</evidence>
<dbReference type="EMBL" id="CAJNNV010027462">
    <property type="protein sequence ID" value="CAE8620454.1"/>
    <property type="molecule type" value="Genomic_DNA"/>
</dbReference>
<keyword evidence="4" id="KW-1185">Reference proteome</keyword>
<reference evidence="3" key="1">
    <citation type="submission" date="2021-02" db="EMBL/GenBank/DDBJ databases">
        <authorList>
            <person name="Dougan E. K."/>
            <person name="Rhodes N."/>
            <person name="Thang M."/>
            <person name="Chan C."/>
        </authorList>
    </citation>
    <scope>NUCLEOTIDE SEQUENCE</scope>
</reference>
<feature type="compositionally biased region" description="Low complexity" evidence="1">
    <location>
        <begin position="76"/>
        <end position="94"/>
    </location>
</feature>
<evidence type="ECO:0000256" key="1">
    <source>
        <dbReference type="SAM" id="MobiDB-lite"/>
    </source>
</evidence>
<evidence type="ECO:0000313" key="4">
    <source>
        <dbReference type="Proteomes" id="UP000654075"/>
    </source>
</evidence>
<name>A0A813G1W3_POLGL</name>
<sequence>MDADEKAAQKENVQPLFWRLYPIDHKAVDPTVHGAARWNKLQADKNAAEAEEAKSALPPESAMSGALAGLEFLQRGGASEPSSASAAPAAASGSQKRKQPGEAPPPVAPAVAASDQGVDFAKLSIKELKQRIQAAGIQLPPGAAEKSDLVGALQNARNANAGEGTTFL</sequence>
<comment type="caution">
    <text evidence="3">The sequence shown here is derived from an EMBL/GenBank/DDBJ whole genome shotgun (WGS) entry which is preliminary data.</text>
</comment>
<gene>
    <name evidence="2" type="ORF">PGLA1383_LOCUS34616</name>
    <name evidence="3" type="ORF">PGLA1383_LOCUS38013</name>
</gene>
<dbReference type="Proteomes" id="UP000654075">
    <property type="component" value="Unassembled WGS sequence"/>
</dbReference>
<protein>
    <submittedName>
        <fullName evidence="3">Uncharacterized protein</fullName>
    </submittedName>
</protein>